<feature type="transmembrane region" description="Helical" evidence="5">
    <location>
        <begin position="43"/>
        <end position="62"/>
    </location>
</feature>
<keyword evidence="8" id="KW-1185">Reference proteome</keyword>
<accession>A0A670JZ49</accession>
<dbReference type="GeneID" id="114584307"/>
<feature type="transmembrane region" description="Helical" evidence="5">
    <location>
        <begin position="159"/>
        <end position="179"/>
    </location>
</feature>
<protein>
    <submittedName>
        <fullName evidence="7">ARL6 interacting reticulophagy regulator 1</fullName>
    </submittedName>
</protein>
<keyword evidence="4 5" id="KW-0472">Membrane</keyword>
<feature type="transmembrane region" description="Helical" evidence="5">
    <location>
        <begin position="68"/>
        <end position="88"/>
    </location>
</feature>
<comment type="subcellular location">
    <subcellularLocation>
        <location evidence="1">Membrane</location>
        <topology evidence="1">Multi-pass membrane protein</topology>
    </subcellularLocation>
</comment>
<evidence type="ECO:0000259" key="6">
    <source>
        <dbReference type="Pfam" id="PF24456"/>
    </source>
</evidence>
<dbReference type="InterPro" id="IPR057282">
    <property type="entry name" value="RETREG1-3-like_RHD"/>
</dbReference>
<dbReference type="GO" id="GO:1990809">
    <property type="term" value="P:endoplasmic reticulum tubular network membrane organization"/>
    <property type="evidence" value="ECO:0007669"/>
    <property type="project" value="Ensembl"/>
</dbReference>
<dbReference type="GO" id="GO:0043066">
    <property type="term" value="P:negative regulation of apoptotic process"/>
    <property type="evidence" value="ECO:0007669"/>
    <property type="project" value="Ensembl"/>
</dbReference>
<dbReference type="PANTHER" id="PTHR20952">
    <property type="entry name" value="ADP-RIBOSYLATION-LIKE FACTOR 6-INTERACTING PROTEIN"/>
    <property type="match status" value="1"/>
</dbReference>
<name>A0A670JZ49_PODMU</name>
<evidence type="ECO:0000256" key="1">
    <source>
        <dbReference type="ARBA" id="ARBA00004141"/>
    </source>
</evidence>
<organism evidence="7 8">
    <name type="scientific">Podarcis muralis</name>
    <name type="common">Wall lizard</name>
    <name type="synonym">Lacerta muralis</name>
    <dbReference type="NCBI Taxonomy" id="64176"/>
    <lineage>
        <taxon>Eukaryota</taxon>
        <taxon>Metazoa</taxon>
        <taxon>Chordata</taxon>
        <taxon>Craniata</taxon>
        <taxon>Vertebrata</taxon>
        <taxon>Euteleostomi</taxon>
        <taxon>Lepidosauria</taxon>
        <taxon>Squamata</taxon>
        <taxon>Bifurcata</taxon>
        <taxon>Unidentata</taxon>
        <taxon>Episquamata</taxon>
        <taxon>Laterata</taxon>
        <taxon>Lacertibaenia</taxon>
        <taxon>Lacertidae</taxon>
        <taxon>Podarcis</taxon>
    </lineage>
</organism>
<dbReference type="CTD" id="23204"/>
<dbReference type="GO" id="GO:0002038">
    <property type="term" value="P:positive regulation of L-glutamate import across plasma membrane"/>
    <property type="evidence" value="ECO:0007669"/>
    <property type="project" value="Ensembl"/>
</dbReference>
<dbReference type="GO" id="GO:0006613">
    <property type="term" value="P:cotranslational protein targeting to membrane"/>
    <property type="evidence" value="ECO:0007669"/>
    <property type="project" value="Ensembl"/>
</dbReference>
<dbReference type="GO" id="GO:0071787">
    <property type="term" value="P:endoplasmic reticulum tubular network formation"/>
    <property type="evidence" value="ECO:0007669"/>
    <property type="project" value="Ensembl"/>
</dbReference>
<evidence type="ECO:0000313" key="8">
    <source>
        <dbReference type="Proteomes" id="UP000472272"/>
    </source>
</evidence>
<feature type="transmembrane region" description="Helical" evidence="5">
    <location>
        <begin position="136"/>
        <end position="153"/>
    </location>
</feature>
<reference evidence="7" key="3">
    <citation type="submission" date="2025-09" db="UniProtKB">
        <authorList>
            <consortium name="Ensembl"/>
        </authorList>
    </citation>
    <scope>IDENTIFICATION</scope>
</reference>
<evidence type="ECO:0000256" key="5">
    <source>
        <dbReference type="SAM" id="Phobius"/>
    </source>
</evidence>
<dbReference type="Ensembl" id="ENSPMRT00000031660.1">
    <property type="protein sequence ID" value="ENSPMRP00000029851.1"/>
    <property type="gene ID" value="ENSPMRG00000019305.1"/>
</dbReference>
<dbReference type="GO" id="GO:0005829">
    <property type="term" value="C:cytosol"/>
    <property type="evidence" value="ECO:0007669"/>
    <property type="project" value="Ensembl"/>
</dbReference>
<dbReference type="GeneTree" id="ENSGT00940000154937"/>
<dbReference type="OMA" id="WTGQKEK"/>
<feature type="domain" description="RETREG1-3/ARL6IP-like N-terminal reticulon-homology" evidence="6">
    <location>
        <begin position="26"/>
        <end position="183"/>
    </location>
</feature>
<proteinExistence type="predicted"/>
<evidence type="ECO:0000256" key="4">
    <source>
        <dbReference type="ARBA" id="ARBA00023136"/>
    </source>
</evidence>
<dbReference type="GO" id="GO:0071782">
    <property type="term" value="C:endoplasmic reticulum tubular network"/>
    <property type="evidence" value="ECO:0007669"/>
    <property type="project" value="Ensembl"/>
</dbReference>
<dbReference type="PANTHER" id="PTHR20952:SF0">
    <property type="entry name" value="ADP-RIBOSYLATION FACTOR-LIKE PROTEIN 6-INTERACTING PROTEIN 1"/>
    <property type="match status" value="1"/>
</dbReference>
<dbReference type="GO" id="GO:1903371">
    <property type="term" value="P:regulation of endoplasmic reticulum tubular network organization"/>
    <property type="evidence" value="ECO:0007669"/>
    <property type="project" value="Ensembl"/>
</dbReference>
<dbReference type="RefSeq" id="XP_028561889.1">
    <property type="nucleotide sequence ID" value="XM_028706056.1"/>
</dbReference>
<dbReference type="CDD" id="cd22559">
    <property type="entry name" value="Arl6IP1"/>
    <property type="match status" value="1"/>
</dbReference>
<dbReference type="Proteomes" id="UP000472272">
    <property type="component" value="Chromosome 14"/>
</dbReference>
<dbReference type="GO" id="GO:0005784">
    <property type="term" value="C:Sec61 translocon complex"/>
    <property type="evidence" value="ECO:0007669"/>
    <property type="project" value="Ensembl"/>
</dbReference>
<keyword evidence="2 5" id="KW-0812">Transmembrane</keyword>
<evidence type="ECO:0000256" key="2">
    <source>
        <dbReference type="ARBA" id="ARBA00022692"/>
    </source>
</evidence>
<reference evidence="7" key="2">
    <citation type="submission" date="2025-08" db="UniProtKB">
        <authorList>
            <consortium name="Ensembl"/>
        </authorList>
    </citation>
    <scope>IDENTIFICATION</scope>
</reference>
<sequence>MAEGDNRSTNQLAAETASLEEQLQGWGEVILVTDKILRWEKPWFPPAMIAVVSFIFLMIYYLDPSVLSGVSCFVMLLCLADYLVPALAPRIFGSSKWTTEQQQRFHEICSNLVKTRRGIVGWWKRLFTFKEEKPKMYFMTMLCSLAVIAWIGQQVHNLFLTYLIVSCFLLFPGLNKHGIISKYAGMAKREVNKLLKQKEKKNE</sequence>
<evidence type="ECO:0000313" key="7">
    <source>
        <dbReference type="Ensembl" id="ENSPMRP00000029851.1"/>
    </source>
</evidence>
<dbReference type="InterPro" id="IPR052114">
    <property type="entry name" value="ER_autophagy_membrane_reg"/>
</dbReference>
<dbReference type="Pfam" id="PF24456">
    <property type="entry name" value="RHD_RETREG1-3"/>
    <property type="match status" value="1"/>
</dbReference>
<dbReference type="GO" id="GO:0042802">
    <property type="term" value="F:identical protein binding"/>
    <property type="evidence" value="ECO:0007669"/>
    <property type="project" value="Ensembl"/>
</dbReference>
<evidence type="ECO:0000256" key="3">
    <source>
        <dbReference type="ARBA" id="ARBA00022989"/>
    </source>
</evidence>
<keyword evidence="3 5" id="KW-1133">Transmembrane helix</keyword>
<gene>
    <name evidence="7" type="primary">ARL6IP1</name>
</gene>
<dbReference type="AlphaFoldDB" id="A0A670JZ49"/>
<reference evidence="7 8" key="1">
    <citation type="journal article" date="2019" name="Proc. Natl. Acad. Sci. U.S.A.">
        <title>Regulatory changes in pterin and carotenoid genes underlie balanced color polymorphisms in the wall lizard.</title>
        <authorList>
            <person name="Andrade P."/>
            <person name="Pinho C."/>
            <person name="Perez I de Lanuza G."/>
            <person name="Afonso S."/>
            <person name="Brejcha J."/>
            <person name="Rubin C.J."/>
            <person name="Wallerman O."/>
            <person name="Pereira P."/>
            <person name="Sabatino S.J."/>
            <person name="Bellati A."/>
            <person name="Pellitteri-Rosa D."/>
            <person name="Bosakova Z."/>
            <person name="Bunikis I."/>
            <person name="Carretero M.A."/>
            <person name="Feiner N."/>
            <person name="Marsik P."/>
            <person name="Pauperio F."/>
            <person name="Salvi D."/>
            <person name="Soler L."/>
            <person name="While G.M."/>
            <person name="Uller T."/>
            <person name="Font E."/>
            <person name="Andersson L."/>
            <person name="Carneiro M."/>
        </authorList>
    </citation>
    <scope>NUCLEOTIDE SEQUENCE</scope>
</reference>